<evidence type="ECO:0000256" key="5">
    <source>
        <dbReference type="ARBA" id="ARBA00023014"/>
    </source>
</evidence>
<dbReference type="Proteomes" id="UP000294547">
    <property type="component" value="Unassembled WGS sequence"/>
</dbReference>
<keyword evidence="8" id="KW-1185">Reference proteome</keyword>
<evidence type="ECO:0000313" key="7">
    <source>
        <dbReference type="EMBL" id="TDP87750.1"/>
    </source>
</evidence>
<keyword evidence="2" id="KW-0479">Metal-binding</keyword>
<evidence type="ECO:0000256" key="1">
    <source>
        <dbReference type="ARBA" id="ARBA00022485"/>
    </source>
</evidence>
<dbReference type="SUPFAM" id="SSF51905">
    <property type="entry name" value="FAD/NAD(P)-binding domain"/>
    <property type="match status" value="1"/>
</dbReference>
<dbReference type="InterPro" id="IPR036188">
    <property type="entry name" value="FAD/NAD-bd_sf"/>
</dbReference>
<dbReference type="RefSeq" id="WP_126541532.1">
    <property type="nucleotide sequence ID" value="NZ_BSPM01000008.1"/>
</dbReference>
<comment type="caution">
    <text evidence="7">The sequence shown here is derived from an EMBL/GenBank/DDBJ whole genome shotgun (WGS) entry which is preliminary data.</text>
</comment>
<evidence type="ECO:0000256" key="6">
    <source>
        <dbReference type="SAM" id="SignalP"/>
    </source>
</evidence>
<dbReference type="PANTHER" id="PTHR43498">
    <property type="entry name" value="FERREDOXIN:COB-COM HETERODISULFIDE REDUCTASE SUBUNIT A"/>
    <property type="match status" value="1"/>
</dbReference>
<dbReference type="GO" id="GO:0051539">
    <property type="term" value="F:4 iron, 4 sulfur cluster binding"/>
    <property type="evidence" value="ECO:0007669"/>
    <property type="project" value="UniProtKB-KW"/>
</dbReference>
<gene>
    <name evidence="7" type="ORF">EDD54_1649</name>
</gene>
<evidence type="ECO:0000256" key="2">
    <source>
        <dbReference type="ARBA" id="ARBA00022723"/>
    </source>
</evidence>
<dbReference type="InterPro" id="IPR039650">
    <property type="entry name" value="HdrA-like"/>
</dbReference>
<dbReference type="PANTHER" id="PTHR43498:SF1">
    <property type="entry name" value="COB--COM HETERODISULFIDE REDUCTASE IRON-SULFUR SUBUNIT A"/>
    <property type="match status" value="1"/>
</dbReference>
<dbReference type="EMBL" id="SNXY01000006">
    <property type="protein sequence ID" value="TDP87750.1"/>
    <property type="molecule type" value="Genomic_DNA"/>
</dbReference>
<keyword evidence="3" id="KW-0560">Oxidoreductase</keyword>
<organism evidence="7 8">
    <name type="scientific">Oharaeibacter diazotrophicus</name>
    <dbReference type="NCBI Taxonomy" id="1920512"/>
    <lineage>
        <taxon>Bacteria</taxon>
        <taxon>Pseudomonadati</taxon>
        <taxon>Pseudomonadota</taxon>
        <taxon>Alphaproteobacteria</taxon>
        <taxon>Hyphomicrobiales</taxon>
        <taxon>Pleomorphomonadaceae</taxon>
        <taxon>Oharaeibacter</taxon>
    </lineage>
</organism>
<dbReference type="GO" id="GO:0016491">
    <property type="term" value="F:oxidoreductase activity"/>
    <property type="evidence" value="ECO:0007669"/>
    <property type="project" value="UniProtKB-KW"/>
</dbReference>
<keyword evidence="5" id="KW-0411">Iron-sulfur</keyword>
<evidence type="ECO:0000256" key="4">
    <source>
        <dbReference type="ARBA" id="ARBA00023004"/>
    </source>
</evidence>
<sequence>MHVRKWFSAAVVPLLLAFAAPAARAATCETSDIVVYGGTPAGLAAAIQAGRMGKSVTVLEPTMHVGGMMGSGLTKADVSVYEDTYGGIARSFFALARAHYDTKSTTRIYYGSGWAEETLRRMTIHAGAKIVLGQPIARAVRSGRSIVRIETTTGRRFCAEVFVEASYEGDLLARAGVPTILGREARATYGEAHAGAQPLGRIEVGNRTVLVDPYVKPGVPSSGLLYGVEPFVARTTGEADDRLMAFNYRLCVTDRAANKVPFRKPAGYDPALYETAARFLQTLIAERGFVTSTHFIGNSVTVEGKLDVNSSRYFSTDVWHIGRDYILADGAGRAAVLARVRNYTEGLFWFASTDPRVPKNVRSYTRRYGWCADEFRDNGNFPRQLYVRQGRRLVGRYVLTENDLMARRSFDDSIGLGYYPMDEHGMYRTVVGGFIADEIRQSLPGGKYEIPYRALLPKIGDSLNLIAATTISASHVAFTSVRVEPTFMVIGQAAGAAAALAKDGRVGAVDMARLMSTLDAAGQIRKKDPTGGRR</sequence>
<keyword evidence="4" id="KW-0408">Iron</keyword>
<proteinExistence type="predicted"/>
<evidence type="ECO:0000313" key="8">
    <source>
        <dbReference type="Proteomes" id="UP000294547"/>
    </source>
</evidence>
<accession>A0A4R6RMF8</accession>
<dbReference type="GO" id="GO:0046872">
    <property type="term" value="F:metal ion binding"/>
    <property type="evidence" value="ECO:0007669"/>
    <property type="project" value="UniProtKB-KW"/>
</dbReference>
<feature type="chain" id="PRO_5020356099" evidence="6">
    <location>
        <begin position="26"/>
        <end position="534"/>
    </location>
</feature>
<dbReference type="Gene3D" id="3.50.50.60">
    <property type="entry name" value="FAD/NAD(P)-binding domain"/>
    <property type="match status" value="1"/>
</dbReference>
<reference evidence="7 8" key="1">
    <citation type="submission" date="2019-03" db="EMBL/GenBank/DDBJ databases">
        <title>Genomic Encyclopedia of Type Strains, Phase IV (KMG-IV): sequencing the most valuable type-strain genomes for metagenomic binning, comparative biology and taxonomic classification.</title>
        <authorList>
            <person name="Goeker M."/>
        </authorList>
    </citation>
    <scope>NUCLEOTIDE SEQUENCE [LARGE SCALE GENOMIC DNA]</scope>
    <source>
        <strain evidence="7 8">DSM 102969</strain>
    </source>
</reference>
<keyword evidence="1" id="KW-0004">4Fe-4S</keyword>
<keyword evidence="6" id="KW-0732">Signal</keyword>
<name>A0A4R6RMF8_9HYPH</name>
<protein>
    <submittedName>
        <fullName evidence="7">FAD dependent oxidoreductase</fullName>
    </submittedName>
</protein>
<dbReference type="AlphaFoldDB" id="A0A4R6RMF8"/>
<dbReference type="OrthoDB" id="9777740at2"/>
<feature type="signal peptide" evidence="6">
    <location>
        <begin position="1"/>
        <end position="25"/>
    </location>
</feature>
<evidence type="ECO:0000256" key="3">
    <source>
        <dbReference type="ARBA" id="ARBA00023002"/>
    </source>
</evidence>
<dbReference type="Pfam" id="PF12831">
    <property type="entry name" value="FAD_oxidored"/>
    <property type="match status" value="1"/>
</dbReference>